<dbReference type="RefSeq" id="WP_284825770.1">
    <property type="nucleotide sequence ID" value="NZ_CP126969.1"/>
</dbReference>
<evidence type="ECO:0008006" key="5">
    <source>
        <dbReference type="Google" id="ProtNLM"/>
    </source>
</evidence>
<keyword evidence="2" id="KW-0732">Signal</keyword>
<sequence length="236" mass="25108">MSRIRIARLSAGILSVALAGTMLSACTDKDDPQAANPTPPAETTEVSTPAETTSPSLESTTAESSTKESTSKESTKSAPKTTGRTSTASERNSKQSKLVDEVSEKFSSLAPESLFEQFDACTETALKGSYDCSGPEVGQFQFFDSTSKAASTTQLLTELRSSRVVEDTGRTVVGWSTLGTTAVITVVDNELGLVMQQMVSSDQEDPEEKIYELGLATPKADPEEEKPAKNDDTDTV</sequence>
<evidence type="ECO:0000256" key="1">
    <source>
        <dbReference type="SAM" id="MobiDB-lite"/>
    </source>
</evidence>
<keyword evidence="4" id="KW-1185">Reference proteome</keyword>
<name>A0ABY8VF87_9CORY</name>
<evidence type="ECO:0000256" key="2">
    <source>
        <dbReference type="SAM" id="SignalP"/>
    </source>
</evidence>
<feature type="region of interest" description="Disordered" evidence="1">
    <location>
        <begin position="199"/>
        <end position="236"/>
    </location>
</feature>
<feature type="region of interest" description="Disordered" evidence="1">
    <location>
        <begin position="27"/>
        <end position="99"/>
    </location>
</feature>
<evidence type="ECO:0000313" key="4">
    <source>
        <dbReference type="Proteomes" id="UP001225598"/>
    </source>
</evidence>
<feature type="chain" id="PRO_5045466330" description="Beta-N-acetylglucosaminidase" evidence="2">
    <location>
        <begin position="20"/>
        <end position="236"/>
    </location>
</feature>
<gene>
    <name evidence="3" type="ORF">QP027_02600</name>
</gene>
<proteinExistence type="predicted"/>
<dbReference type="EMBL" id="CP126969">
    <property type="protein sequence ID" value="WIM68311.1"/>
    <property type="molecule type" value="Genomic_DNA"/>
</dbReference>
<feature type="compositionally biased region" description="Basic and acidic residues" evidence="1">
    <location>
        <begin position="225"/>
        <end position="236"/>
    </location>
</feature>
<feature type="compositionally biased region" description="Basic and acidic residues" evidence="1">
    <location>
        <begin position="65"/>
        <end position="75"/>
    </location>
</feature>
<protein>
    <recommendedName>
        <fullName evidence="5">Beta-N-acetylglucosaminidase</fullName>
    </recommendedName>
</protein>
<feature type="compositionally biased region" description="Low complexity" evidence="1">
    <location>
        <begin position="47"/>
        <end position="64"/>
    </location>
</feature>
<evidence type="ECO:0000313" key="3">
    <source>
        <dbReference type="EMBL" id="WIM68311.1"/>
    </source>
</evidence>
<organism evidence="3 4">
    <name type="scientific">Corynebacterium breve</name>
    <dbReference type="NCBI Taxonomy" id="3049799"/>
    <lineage>
        <taxon>Bacteria</taxon>
        <taxon>Bacillati</taxon>
        <taxon>Actinomycetota</taxon>
        <taxon>Actinomycetes</taxon>
        <taxon>Mycobacteriales</taxon>
        <taxon>Corynebacteriaceae</taxon>
        <taxon>Corynebacterium</taxon>
    </lineage>
</organism>
<reference evidence="3 4" key="1">
    <citation type="submission" date="2023-05" db="EMBL/GenBank/DDBJ databases">
        <title>Corynebacterium suedekumii sp. nov. and Corynebacterium breve sp. nov. isolated from raw cow's milk.</title>
        <authorList>
            <person name="Baer M.K."/>
            <person name="Mehl L."/>
            <person name="Hellmuth R."/>
            <person name="Marke G."/>
            <person name="Lipski A."/>
        </authorList>
    </citation>
    <scope>NUCLEOTIDE SEQUENCE [LARGE SCALE GENOMIC DNA]</scope>
    <source>
        <strain evidence="3 4">R4</strain>
    </source>
</reference>
<dbReference type="PROSITE" id="PS51257">
    <property type="entry name" value="PROKAR_LIPOPROTEIN"/>
    <property type="match status" value="1"/>
</dbReference>
<accession>A0ABY8VF87</accession>
<feature type="signal peptide" evidence="2">
    <location>
        <begin position="1"/>
        <end position="19"/>
    </location>
</feature>
<dbReference type="Proteomes" id="UP001225598">
    <property type="component" value="Chromosome"/>
</dbReference>